<sequence>MSNERLILAIGRMERALSKLEQASVQPRGVTPPNDELSAKYDKLKAETRAVLADLDHLIAQSEAA</sequence>
<keyword evidence="1" id="KW-0175">Coiled coil</keyword>
<accession>A0ABV8RH60</accession>
<protein>
    <submittedName>
        <fullName evidence="2">Uncharacterized protein</fullName>
    </submittedName>
</protein>
<gene>
    <name evidence="2" type="ORF">ACFOWX_07305</name>
</gene>
<evidence type="ECO:0000313" key="3">
    <source>
        <dbReference type="Proteomes" id="UP001595887"/>
    </source>
</evidence>
<name>A0ABV8RH60_9SPHN</name>
<proteinExistence type="predicted"/>
<dbReference type="EMBL" id="JBHSDH010000013">
    <property type="protein sequence ID" value="MFC4292220.1"/>
    <property type="molecule type" value="Genomic_DNA"/>
</dbReference>
<dbReference type="RefSeq" id="WP_381422730.1">
    <property type="nucleotide sequence ID" value="NZ_JBHSDH010000013.1"/>
</dbReference>
<evidence type="ECO:0000313" key="2">
    <source>
        <dbReference type="EMBL" id="MFC4292220.1"/>
    </source>
</evidence>
<organism evidence="2 3">
    <name type="scientific">Sphingorhabdus arenilitoris</name>
    <dbReference type="NCBI Taxonomy" id="1490041"/>
    <lineage>
        <taxon>Bacteria</taxon>
        <taxon>Pseudomonadati</taxon>
        <taxon>Pseudomonadota</taxon>
        <taxon>Alphaproteobacteria</taxon>
        <taxon>Sphingomonadales</taxon>
        <taxon>Sphingomonadaceae</taxon>
        <taxon>Sphingorhabdus</taxon>
    </lineage>
</organism>
<feature type="coiled-coil region" evidence="1">
    <location>
        <begin position="3"/>
        <end position="54"/>
    </location>
</feature>
<comment type="caution">
    <text evidence="2">The sequence shown here is derived from an EMBL/GenBank/DDBJ whole genome shotgun (WGS) entry which is preliminary data.</text>
</comment>
<keyword evidence="3" id="KW-1185">Reference proteome</keyword>
<dbReference type="Proteomes" id="UP001595887">
    <property type="component" value="Unassembled WGS sequence"/>
</dbReference>
<reference evidence="3" key="1">
    <citation type="journal article" date="2019" name="Int. J. Syst. Evol. Microbiol.">
        <title>The Global Catalogue of Microorganisms (GCM) 10K type strain sequencing project: providing services to taxonomists for standard genome sequencing and annotation.</title>
        <authorList>
            <consortium name="The Broad Institute Genomics Platform"/>
            <consortium name="The Broad Institute Genome Sequencing Center for Infectious Disease"/>
            <person name="Wu L."/>
            <person name="Ma J."/>
        </authorList>
    </citation>
    <scope>NUCLEOTIDE SEQUENCE [LARGE SCALE GENOMIC DNA]</scope>
    <source>
        <strain evidence="3">CECT 8531</strain>
    </source>
</reference>
<evidence type="ECO:0000256" key="1">
    <source>
        <dbReference type="SAM" id="Coils"/>
    </source>
</evidence>